<dbReference type="RefSeq" id="WP_152234147.1">
    <property type="nucleotide sequence ID" value="NZ_JBHSKZ010000027.1"/>
</dbReference>
<dbReference type="EMBL" id="WBVT01000008">
    <property type="protein sequence ID" value="KAB7790688.1"/>
    <property type="molecule type" value="Genomic_DNA"/>
</dbReference>
<evidence type="ECO:0000256" key="1">
    <source>
        <dbReference type="SAM" id="Phobius"/>
    </source>
</evidence>
<feature type="transmembrane region" description="Helical" evidence="1">
    <location>
        <begin position="279"/>
        <end position="299"/>
    </location>
</feature>
<organism evidence="2 3">
    <name type="scientific">Bifidobacterium leontopitheci</name>
    <dbReference type="NCBI Taxonomy" id="2650774"/>
    <lineage>
        <taxon>Bacteria</taxon>
        <taxon>Bacillati</taxon>
        <taxon>Actinomycetota</taxon>
        <taxon>Actinomycetes</taxon>
        <taxon>Bifidobacteriales</taxon>
        <taxon>Bifidobacteriaceae</taxon>
        <taxon>Bifidobacterium</taxon>
    </lineage>
</organism>
<reference evidence="2 3" key="1">
    <citation type="submission" date="2019-09" db="EMBL/GenBank/DDBJ databases">
        <title>Characterization of the phylogenetic diversity of two novel species belonging to the genus Bifidobacterium: Bifidobacterium cebidarum sp. nov. and Bifidobacterium leontopitheci sp. nov.</title>
        <authorList>
            <person name="Lugli G.A."/>
            <person name="Duranti S."/>
            <person name="Milani C."/>
            <person name="Turroni F."/>
            <person name="Ventura M."/>
        </authorList>
    </citation>
    <scope>NUCLEOTIDE SEQUENCE [LARGE SCALE GENOMIC DNA]</scope>
    <source>
        <strain evidence="2 3">LMG 31471</strain>
    </source>
</reference>
<evidence type="ECO:0000313" key="2">
    <source>
        <dbReference type="EMBL" id="KAB7790688.1"/>
    </source>
</evidence>
<accession>A0A6I1GRC4</accession>
<proteinExistence type="predicted"/>
<keyword evidence="3" id="KW-1185">Reference proteome</keyword>
<dbReference type="Proteomes" id="UP000441772">
    <property type="component" value="Unassembled WGS sequence"/>
</dbReference>
<evidence type="ECO:0000313" key="3">
    <source>
        <dbReference type="Proteomes" id="UP000441772"/>
    </source>
</evidence>
<protein>
    <submittedName>
        <fullName evidence="2">Uncharacterized protein</fullName>
    </submittedName>
</protein>
<gene>
    <name evidence="2" type="ORF">F7D09_0794</name>
</gene>
<dbReference type="AlphaFoldDB" id="A0A6I1GRC4"/>
<sequence>MSFSSLIWNLSHQGMMDINVGDGACGSFVTGAFAGNPRLWGRGRTTIRWRGGGRTGPYHAVGADLWITARDGYSYVGLVPDDRKHTLTAFDLMQGRTVADGRPYLGVKAKVPDRALALYCDAAGDAVFADGHVIPGAFRGTVWQRDALASRDGRGSTPGLYRLRPDSAATFERNGMERAQGMVLAVNGDVFRASHGLLGAAAIILATMPVVAFIMMGEYGPAGVADWLMLLWSLAALCVIAAYWARRSATLLRRGCASSPMLGCPGADAVLRVARRRSAATLVALVLAVLLAVASLWFVTDLTGGAQVYEATYEGPDYASLYEDYRISFGSDTPYPTVRFRLDGGGEVDVRTGPDEFFADLGKEARTGDRYWVYVYPHSRIVQRVARIE</sequence>
<name>A0A6I1GRC4_9BIFI</name>
<feature type="transmembrane region" description="Helical" evidence="1">
    <location>
        <begin position="227"/>
        <end position="245"/>
    </location>
</feature>
<keyword evidence="1" id="KW-0812">Transmembrane</keyword>
<feature type="transmembrane region" description="Helical" evidence="1">
    <location>
        <begin position="197"/>
        <end position="215"/>
    </location>
</feature>
<keyword evidence="1" id="KW-1133">Transmembrane helix</keyword>
<keyword evidence="1" id="KW-0472">Membrane</keyword>
<comment type="caution">
    <text evidence="2">The sequence shown here is derived from an EMBL/GenBank/DDBJ whole genome shotgun (WGS) entry which is preliminary data.</text>
</comment>